<protein>
    <recommendedName>
        <fullName evidence="2">ParB-like N-terminal domain-containing protein</fullName>
    </recommendedName>
</protein>
<dbReference type="Pfam" id="PF17762">
    <property type="entry name" value="HTH_ParB"/>
    <property type="match status" value="1"/>
</dbReference>
<feature type="domain" description="ParB-like N-terminal" evidence="2">
    <location>
        <begin position="6"/>
        <end position="94"/>
    </location>
</feature>
<dbReference type="SUPFAM" id="SSF109709">
    <property type="entry name" value="KorB DNA-binding domain-like"/>
    <property type="match status" value="1"/>
</dbReference>
<sequence length="285" mass="32926">MDQSHEFRKIDDLSEHPLYHAYYPAVSESTIQRFIAAIQQSNYISPLIITSENVILDGHHRYWAAKRMGIETLPVTVKKIPEEEANYLLTTYNCARNNTRAEKIFLAKRIKAAMEYHGIKPGPKKCQDGIKVTADDIAKMFDMSRRKMFRVLKLLDIIPELQNKYRKKEIGIRSVEKIANELDEQQQKTLYLKIINQKLKEEDLSLLIDEIHDEATSRSEAPYSLSTKVTSKKTRVIKDAEKDLKKLHEKVVLHTQIFKENPTAVHLILSGLEEIKRELEGISLG</sequence>
<reference evidence="3 4" key="1">
    <citation type="submission" date="2021-04" db="EMBL/GenBank/DDBJ databases">
        <title>Draft genome sequence of Paenibacillus cisolokensis, LC2-13A.</title>
        <authorList>
            <person name="Uke A."/>
            <person name="Chhe C."/>
            <person name="Baramee S."/>
            <person name="Kosugi A."/>
        </authorList>
    </citation>
    <scope>NUCLEOTIDE SEQUENCE [LARGE SCALE GENOMIC DNA]</scope>
    <source>
        <strain evidence="3 4">LC2-13A</strain>
    </source>
</reference>
<dbReference type="EMBL" id="BOVJ01000013">
    <property type="protein sequence ID" value="GIQ61883.1"/>
    <property type="molecule type" value="Genomic_DNA"/>
</dbReference>
<evidence type="ECO:0000313" key="3">
    <source>
        <dbReference type="EMBL" id="GIQ61883.1"/>
    </source>
</evidence>
<comment type="caution">
    <text evidence="3">The sequence shown here is derived from an EMBL/GenBank/DDBJ whole genome shotgun (WGS) entry which is preliminary data.</text>
</comment>
<evidence type="ECO:0000313" key="4">
    <source>
        <dbReference type="Proteomes" id="UP000680304"/>
    </source>
</evidence>
<keyword evidence="4" id="KW-1185">Reference proteome</keyword>
<organism evidence="3 4">
    <name type="scientific">Paenibacillus cisolokensis</name>
    <dbReference type="NCBI Taxonomy" id="1658519"/>
    <lineage>
        <taxon>Bacteria</taxon>
        <taxon>Bacillati</taxon>
        <taxon>Bacillota</taxon>
        <taxon>Bacilli</taxon>
        <taxon>Bacillales</taxon>
        <taxon>Paenibacillaceae</taxon>
        <taxon>Paenibacillus</taxon>
    </lineage>
</organism>
<dbReference type="Pfam" id="PF02195">
    <property type="entry name" value="ParB_N"/>
    <property type="match status" value="1"/>
</dbReference>
<keyword evidence="1" id="KW-0159">Chromosome partition</keyword>
<dbReference type="SUPFAM" id="SSF110849">
    <property type="entry name" value="ParB/Sulfiredoxin"/>
    <property type="match status" value="1"/>
</dbReference>
<accession>A0ABQ4N119</accession>
<dbReference type="PANTHER" id="PTHR33375:SF1">
    <property type="entry name" value="CHROMOSOME-PARTITIONING PROTEIN PARB-RELATED"/>
    <property type="match status" value="1"/>
</dbReference>
<gene>
    <name evidence="3" type="ORF">PACILC2_04510</name>
</gene>
<dbReference type="InterPro" id="IPR003115">
    <property type="entry name" value="ParB_N"/>
</dbReference>
<dbReference type="Proteomes" id="UP000680304">
    <property type="component" value="Unassembled WGS sequence"/>
</dbReference>
<dbReference type="InterPro" id="IPR036086">
    <property type="entry name" value="ParB/Sulfiredoxin_sf"/>
</dbReference>
<evidence type="ECO:0000259" key="2">
    <source>
        <dbReference type="SMART" id="SM00470"/>
    </source>
</evidence>
<dbReference type="SMART" id="SM00470">
    <property type="entry name" value="ParB"/>
    <property type="match status" value="1"/>
</dbReference>
<dbReference type="RefSeq" id="WP_213527119.1">
    <property type="nucleotide sequence ID" value="NZ_BOVJ01000013.1"/>
</dbReference>
<dbReference type="Gene3D" id="3.90.1530.30">
    <property type="match status" value="1"/>
</dbReference>
<name>A0ABQ4N119_9BACL</name>
<proteinExistence type="predicted"/>
<dbReference type="PANTHER" id="PTHR33375">
    <property type="entry name" value="CHROMOSOME-PARTITIONING PROTEIN PARB-RELATED"/>
    <property type="match status" value="1"/>
</dbReference>
<dbReference type="InterPro" id="IPR041468">
    <property type="entry name" value="HTH_ParB/Spo0J"/>
</dbReference>
<dbReference type="InterPro" id="IPR050336">
    <property type="entry name" value="Chromosome_partition/occlusion"/>
</dbReference>
<evidence type="ECO:0000256" key="1">
    <source>
        <dbReference type="ARBA" id="ARBA00022829"/>
    </source>
</evidence>
<dbReference type="Gene3D" id="1.10.10.2830">
    <property type="match status" value="1"/>
</dbReference>